<comment type="caution">
    <text evidence="2">The sequence shown here is derived from an EMBL/GenBank/DDBJ whole genome shotgun (WGS) entry which is preliminary data.</text>
</comment>
<dbReference type="EMBL" id="JAFJZO010000032">
    <property type="protein sequence ID" value="KAG5496423.1"/>
    <property type="molecule type" value="Genomic_DNA"/>
</dbReference>
<dbReference type="AlphaFoldDB" id="A0A836IK78"/>
<dbReference type="GeneID" id="94288826"/>
<evidence type="ECO:0000313" key="2">
    <source>
        <dbReference type="EMBL" id="KAG5496423.1"/>
    </source>
</evidence>
<evidence type="ECO:0000313" key="3">
    <source>
        <dbReference type="Proteomes" id="UP000674318"/>
    </source>
</evidence>
<proteinExistence type="predicted"/>
<sequence>MPGSLPADMVTLASGEAPTQQLLSGFQFFFLCLIVIASYYVSLYISAHAVGESTASLSAPLTSASRLFSGVGYTILNKINRRRNRTQVGAVSYEDVVPDDNDIFSLNQPARGAQ</sequence>
<keyword evidence="1" id="KW-0472">Membrane</keyword>
<protein>
    <submittedName>
        <fullName evidence="2">Uncharacterized protein</fullName>
    </submittedName>
</protein>
<name>A0A836IK78_9TRYP</name>
<keyword evidence="1" id="KW-0812">Transmembrane</keyword>
<gene>
    <name evidence="2" type="ORF">JKF63_02725</name>
</gene>
<keyword evidence="3" id="KW-1185">Reference proteome</keyword>
<accession>A0A836IK78</accession>
<feature type="transmembrane region" description="Helical" evidence="1">
    <location>
        <begin position="28"/>
        <end position="45"/>
    </location>
</feature>
<evidence type="ECO:0000256" key="1">
    <source>
        <dbReference type="SAM" id="Phobius"/>
    </source>
</evidence>
<dbReference type="OrthoDB" id="266659at2759"/>
<dbReference type="RefSeq" id="XP_067754906.1">
    <property type="nucleotide sequence ID" value="XM_067898749.1"/>
</dbReference>
<organism evidence="2 3">
    <name type="scientific">Porcisia hertigi</name>
    <dbReference type="NCBI Taxonomy" id="2761500"/>
    <lineage>
        <taxon>Eukaryota</taxon>
        <taxon>Discoba</taxon>
        <taxon>Euglenozoa</taxon>
        <taxon>Kinetoplastea</taxon>
        <taxon>Metakinetoplastina</taxon>
        <taxon>Trypanosomatida</taxon>
        <taxon>Trypanosomatidae</taxon>
        <taxon>Leishmaniinae</taxon>
        <taxon>Porcisia</taxon>
    </lineage>
</organism>
<reference evidence="2 3" key="1">
    <citation type="submission" date="2021-02" db="EMBL/GenBank/DDBJ databases">
        <title>Porcisia hertigi Genome sequencing and assembly.</title>
        <authorList>
            <person name="Almutairi H."/>
            <person name="Gatherer D."/>
        </authorList>
    </citation>
    <scope>NUCLEOTIDE SEQUENCE [LARGE SCALE GENOMIC DNA]</scope>
    <source>
        <strain evidence="2 3">C119</strain>
    </source>
</reference>
<dbReference type="Proteomes" id="UP000674318">
    <property type="component" value="Chromosome 32"/>
</dbReference>
<keyword evidence="1" id="KW-1133">Transmembrane helix</keyword>
<dbReference type="KEGG" id="phet:94288826"/>